<evidence type="ECO:0000256" key="8">
    <source>
        <dbReference type="ARBA" id="ARBA00022801"/>
    </source>
</evidence>
<keyword evidence="11" id="KW-0238">DNA-binding</keyword>
<evidence type="ECO:0000256" key="6">
    <source>
        <dbReference type="ARBA" id="ARBA00022723"/>
    </source>
</evidence>
<dbReference type="InterPro" id="IPR023607">
    <property type="entry name" value="Exodeoxyribonuclease_I"/>
</dbReference>
<dbReference type="FunFam" id="3.30.420.10:FF:000033">
    <property type="entry name" value="Exodeoxyribonuclease I"/>
    <property type="match status" value="1"/>
</dbReference>
<dbReference type="Pfam" id="PF26016">
    <property type="entry name" value="ExoI_C"/>
    <property type="match status" value="1"/>
</dbReference>
<dbReference type="GO" id="GO:0003677">
    <property type="term" value="F:DNA binding"/>
    <property type="evidence" value="ECO:0007669"/>
    <property type="project" value="UniProtKB-KW"/>
</dbReference>
<accession>A0A0F9QR05</accession>
<dbReference type="PIRSF" id="PIRSF000977">
    <property type="entry name" value="Exodeoxyribonuclease_I"/>
    <property type="match status" value="1"/>
</dbReference>
<evidence type="ECO:0000259" key="15">
    <source>
        <dbReference type="PROSITE" id="PS51784"/>
    </source>
</evidence>
<dbReference type="PROSITE" id="PS51785">
    <property type="entry name" value="EXOI_C"/>
    <property type="match status" value="1"/>
</dbReference>
<comment type="caution">
    <text evidence="17">The sequence shown here is derived from an EMBL/GenBank/DDBJ whole genome shotgun (WGS) entry which is preliminary data.</text>
</comment>
<dbReference type="EC" id="3.1.11.1" evidence="3"/>
<dbReference type="InterPro" id="IPR013520">
    <property type="entry name" value="Ribonucl_H"/>
</dbReference>
<keyword evidence="10" id="KW-0460">Magnesium</keyword>
<feature type="domain" description="ExoI C-terminal" evidence="16">
    <location>
        <begin position="352"/>
        <end position="474"/>
    </location>
</feature>
<keyword evidence="5" id="KW-0540">Nuclease</keyword>
<reference evidence="17" key="1">
    <citation type="journal article" date="2015" name="Nature">
        <title>Complex archaea that bridge the gap between prokaryotes and eukaryotes.</title>
        <authorList>
            <person name="Spang A."/>
            <person name="Saw J.H."/>
            <person name="Jorgensen S.L."/>
            <person name="Zaremba-Niedzwiedzka K."/>
            <person name="Martijn J."/>
            <person name="Lind A.E."/>
            <person name="van Eijk R."/>
            <person name="Schleper C."/>
            <person name="Guy L."/>
            <person name="Ettema T.J."/>
        </authorList>
    </citation>
    <scope>NUCLEOTIDE SEQUENCE</scope>
</reference>
<keyword evidence="9" id="KW-0269">Exonuclease</keyword>
<evidence type="ECO:0000256" key="5">
    <source>
        <dbReference type="ARBA" id="ARBA00022722"/>
    </source>
</evidence>
<dbReference type="Gene3D" id="1.10.287.1240">
    <property type="match status" value="1"/>
</dbReference>
<evidence type="ECO:0000256" key="10">
    <source>
        <dbReference type="ARBA" id="ARBA00022842"/>
    </source>
</evidence>
<evidence type="ECO:0000256" key="11">
    <source>
        <dbReference type="ARBA" id="ARBA00023125"/>
    </source>
</evidence>
<evidence type="ECO:0000313" key="17">
    <source>
        <dbReference type="EMBL" id="KKN15611.1"/>
    </source>
</evidence>
<dbReference type="FunFam" id="1.20.1280.70:FF:000001">
    <property type="entry name" value="Exodeoxyribonuclease I"/>
    <property type="match status" value="1"/>
</dbReference>
<dbReference type="CDD" id="cd06138">
    <property type="entry name" value="ExoI_N"/>
    <property type="match status" value="1"/>
</dbReference>
<comment type="subunit">
    <text evidence="14">Monomer. Interacts with ssb (via C-terminus); this interaction stimulates the exonuclease activity by recruiting the enzyme to its substrate.</text>
</comment>
<protein>
    <recommendedName>
        <fullName evidence="4">Exodeoxyribonuclease I</fullName>
        <ecNumber evidence="3">3.1.11.1</ecNumber>
    </recommendedName>
    <alternativeName>
        <fullName evidence="13">DNA deoxyribophosphodiesterase</fullName>
    </alternativeName>
</protein>
<evidence type="ECO:0000259" key="16">
    <source>
        <dbReference type="PROSITE" id="PS51785"/>
    </source>
</evidence>
<dbReference type="InterPro" id="IPR038649">
    <property type="entry name" value="EXOI_SH3_sf"/>
</dbReference>
<dbReference type="InterPro" id="IPR034747">
    <property type="entry name" value="EXOI_SH3"/>
</dbReference>
<dbReference type="NCBIfam" id="NF008746">
    <property type="entry name" value="PRK11779.1"/>
    <property type="match status" value="1"/>
</dbReference>
<dbReference type="GO" id="GO:0046872">
    <property type="term" value="F:metal ion binding"/>
    <property type="evidence" value="ECO:0007669"/>
    <property type="project" value="UniProtKB-KW"/>
</dbReference>
<evidence type="ECO:0000256" key="9">
    <source>
        <dbReference type="ARBA" id="ARBA00022839"/>
    </source>
</evidence>
<evidence type="ECO:0000256" key="7">
    <source>
        <dbReference type="ARBA" id="ARBA00022763"/>
    </source>
</evidence>
<gene>
    <name evidence="17" type="ORF">LCGC14_0984310</name>
</gene>
<evidence type="ECO:0000256" key="3">
    <source>
        <dbReference type="ARBA" id="ARBA00012108"/>
    </source>
</evidence>
<dbReference type="Gene3D" id="3.30.1520.20">
    <property type="entry name" value="Exonuclease ExoI, domain 2"/>
    <property type="match status" value="1"/>
</dbReference>
<organism evidence="17">
    <name type="scientific">marine sediment metagenome</name>
    <dbReference type="NCBI Taxonomy" id="412755"/>
    <lineage>
        <taxon>unclassified sequences</taxon>
        <taxon>metagenomes</taxon>
        <taxon>ecological metagenomes</taxon>
    </lineage>
</organism>
<keyword evidence="6" id="KW-0479">Metal-binding</keyword>
<proteinExistence type="predicted"/>
<keyword evidence="12" id="KW-0234">DNA repair</keyword>
<dbReference type="Gene3D" id="3.30.420.10">
    <property type="entry name" value="Ribonuclease H-like superfamily/Ribonuclease H"/>
    <property type="match status" value="1"/>
</dbReference>
<comment type="cofactor">
    <cofactor evidence="2">
        <name>Mg(2+)</name>
        <dbReference type="ChEBI" id="CHEBI:18420"/>
    </cofactor>
</comment>
<evidence type="ECO:0000256" key="2">
    <source>
        <dbReference type="ARBA" id="ARBA00001946"/>
    </source>
</evidence>
<dbReference type="Pfam" id="PF08411">
    <property type="entry name" value="ExoI_SH3"/>
    <property type="match status" value="1"/>
</dbReference>
<evidence type="ECO:0000256" key="12">
    <source>
        <dbReference type="ARBA" id="ARBA00023204"/>
    </source>
</evidence>
<dbReference type="InterPro" id="IPR058561">
    <property type="entry name" value="Exonuc_1_C"/>
</dbReference>
<evidence type="ECO:0000256" key="4">
    <source>
        <dbReference type="ARBA" id="ARBA00019900"/>
    </source>
</evidence>
<dbReference type="EMBL" id="LAZR01003696">
    <property type="protein sequence ID" value="KKN15611.1"/>
    <property type="molecule type" value="Genomic_DNA"/>
</dbReference>
<evidence type="ECO:0000256" key="13">
    <source>
        <dbReference type="ARBA" id="ARBA00031220"/>
    </source>
</evidence>
<sequence>MNTLYWHDYETSGIDPRYDRPLQFAGIRTDEDLNIIGEPLMIYCKPADDFLPHPQASLITGITPQKALTEGLTEAAFMARIHAELAEPGTCGVGYNSLRFDDEFTRFSLFRNFYDAYAREWQNGNSRWDIIDMVRLTRALRPDGINWPDREDGKPSFRLEDLTAANNIEHSGAHDALADVYATIAIAKLIKTAQPKLYDYVYQHRRKNDTAPLLNIRDRTPVIHVSRMYPSEYCGSAMVVPLAKDPTNNNGVIVYDCRYDPTDLINLDADTLKMHLFTPTADLPDGVTRPALKTLHINKCPVVVPEKTLDQAAADRLHIDRDLHLHHRDMLLAAEGLTEKLNQIFAAKTFDKVTDPDASLYSGGFFSDADKRKMDVIRSAEPDMLNTLSVPFEDNRLAEMLFRYRARNWPDSLSPAEQEQWLHYRQQRLADNAPEHILNFARFNEAITTCLEQPLSDEQQQVLEALSDYALSLETELMPAD</sequence>
<dbReference type="AlphaFoldDB" id="A0A0F9QR05"/>
<dbReference type="InterPro" id="IPR012337">
    <property type="entry name" value="RNaseH-like_sf"/>
</dbReference>
<name>A0A0F9QR05_9ZZZZ</name>
<dbReference type="Pfam" id="PF00929">
    <property type="entry name" value="RNase_T"/>
    <property type="match status" value="1"/>
</dbReference>
<evidence type="ECO:0000256" key="1">
    <source>
        <dbReference type="ARBA" id="ARBA00000563"/>
    </source>
</evidence>
<dbReference type="GO" id="GO:0006281">
    <property type="term" value="P:DNA repair"/>
    <property type="evidence" value="ECO:0007669"/>
    <property type="project" value="UniProtKB-KW"/>
</dbReference>
<dbReference type="InterPro" id="IPR013620">
    <property type="entry name" value="Exonuc_1_SH3"/>
</dbReference>
<dbReference type="SMART" id="SM00479">
    <property type="entry name" value="EXOIII"/>
    <property type="match status" value="1"/>
</dbReference>
<feature type="domain" description="ExoI SH3-like" evidence="15">
    <location>
        <begin position="195"/>
        <end position="349"/>
    </location>
</feature>
<keyword evidence="8" id="KW-0378">Hydrolase</keyword>
<dbReference type="PROSITE" id="PS51784">
    <property type="entry name" value="EXOI_SH3"/>
    <property type="match status" value="1"/>
</dbReference>
<evidence type="ECO:0000256" key="14">
    <source>
        <dbReference type="ARBA" id="ARBA00046792"/>
    </source>
</evidence>
<dbReference type="InterPro" id="IPR036397">
    <property type="entry name" value="RNaseH_sf"/>
</dbReference>
<dbReference type="GO" id="GO:0008310">
    <property type="term" value="F:single-stranded DNA 3'-5' DNA exonuclease activity"/>
    <property type="evidence" value="ECO:0007669"/>
    <property type="project" value="UniProtKB-EC"/>
</dbReference>
<comment type="catalytic activity">
    <reaction evidence="1">
        <text>Exonucleolytic cleavage in the 3'- to 5'-direction to yield nucleoside 5'-phosphates.</text>
        <dbReference type="EC" id="3.1.11.1"/>
    </reaction>
</comment>
<keyword evidence="7" id="KW-0227">DNA damage</keyword>
<dbReference type="Gene3D" id="1.20.1280.70">
    <property type="entry name" value="Exonuclease ExoI, domain 3"/>
    <property type="match status" value="1"/>
</dbReference>
<dbReference type="SUPFAM" id="SSF53098">
    <property type="entry name" value="Ribonuclease H-like"/>
    <property type="match status" value="1"/>
</dbReference>